<feature type="domain" description="Xylose isomerase-like TIM barrel" evidence="1">
    <location>
        <begin position="18"/>
        <end position="240"/>
    </location>
</feature>
<sequence length="272" mass="29148">MISISHLTALDASPEDFIDAAAAAGFQGVGLRIQAPRHTPDRWPVAGDLARARSLRQRAADAGISVFEAEAFPIWPETEIADYLAGLQAASEMGATHLLVTAMDADEQRFIERCGLLCDHAARLGLTSVLEFMPFRSINTLGAAMRVQDAVGRSNLRLLVDTLHLMRSGGSAEDMANLPLERLGYIHLCDATATAQVDDLATEARTLRLYPGEGELPLLEILSSVPPHIDVSVEAPNARHAHLSASEQIGLAGRYTLALVAAAREAARRALS</sequence>
<dbReference type="Gene3D" id="3.20.20.150">
    <property type="entry name" value="Divalent-metal-dependent TIM barrel enzymes"/>
    <property type="match status" value="1"/>
</dbReference>
<dbReference type="Proteomes" id="UP000253759">
    <property type="component" value="Unassembled WGS sequence"/>
</dbReference>
<dbReference type="OrthoDB" id="9072761at2"/>
<reference evidence="3" key="1">
    <citation type="submission" date="2018-07" db="EMBL/GenBank/DDBJ databases">
        <authorList>
            <person name="Liu B.-T."/>
            <person name="Du Z."/>
        </authorList>
    </citation>
    <scope>NUCLEOTIDE SEQUENCE [LARGE SCALE GENOMIC DNA]</scope>
    <source>
        <strain evidence="3">XYN52</strain>
    </source>
</reference>
<dbReference type="InterPro" id="IPR036237">
    <property type="entry name" value="Xyl_isomerase-like_sf"/>
</dbReference>
<evidence type="ECO:0000313" key="2">
    <source>
        <dbReference type="EMBL" id="RDE07884.1"/>
    </source>
</evidence>
<dbReference type="InterPro" id="IPR013022">
    <property type="entry name" value="Xyl_isomerase-like_TIM-brl"/>
</dbReference>
<gene>
    <name evidence="2" type="ORF">DVH29_14375</name>
</gene>
<dbReference type="AlphaFoldDB" id="A0A369VZP2"/>
<dbReference type="RefSeq" id="WP_114646888.1">
    <property type="nucleotide sequence ID" value="NZ_QQNH01000030.1"/>
</dbReference>
<keyword evidence="3" id="KW-1185">Reference proteome</keyword>
<comment type="caution">
    <text evidence="2">The sequence shown here is derived from an EMBL/GenBank/DDBJ whole genome shotgun (WGS) entry which is preliminary data.</text>
</comment>
<name>A0A369VZP2_9HYPH</name>
<evidence type="ECO:0000313" key="3">
    <source>
        <dbReference type="Proteomes" id="UP000253759"/>
    </source>
</evidence>
<protein>
    <submittedName>
        <fullName evidence="2">Sugar phosphate isomerase/epimerase</fullName>
    </submittedName>
</protein>
<dbReference type="PANTHER" id="PTHR12110:SF48">
    <property type="entry name" value="BLL3656 PROTEIN"/>
    <property type="match status" value="1"/>
</dbReference>
<dbReference type="Pfam" id="PF01261">
    <property type="entry name" value="AP_endonuc_2"/>
    <property type="match status" value="1"/>
</dbReference>
<dbReference type="EMBL" id="QQNH01000030">
    <property type="protein sequence ID" value="RDE07884.1"/>
    <property type="molecule type" value="Genomic_DNA"/>
</dbReference>
<accession>A0A369VZP2</accession>
<dbReference type="SUPFAM" id="SSF51658">
    <property type="entry name" value="Xylose isomerase-like"/>
    <property type="match status" value="1"/>
</dbReference>
<dbReference type="GO" id="GO:0016853">
    <property type="term" value="F:isomerase activity"/>
    <property type="evidence" value="ECO:0007669"/>
    <property type="project" value="UniProtKB-KW"/>
</dbReference>
<evidence type="ECO:0000259" key="1">
    <source>
        <dbReference type="Pfam" id="PF01261"/>
    </source>
</evidence>
<proteinExistence type="predicted"/>
<dbReference type="PANTHER" id="PTHR12110">
    <property type="entry name" value="HYDROXYPYRUVATE ISOMERASE"/>
    <property type="match status" value="1"/>
</dbReference>
<organism evidence="2 3">
    <name type="scientific">Pelagibacterium lacus</name>
    <dbReference type="NCBI Taxonomy" id="2282655"/>
    <lineage>
        <taxon>Bacteria</taxon>
        <taxon>Pseudomonadati</taxon>
        <taxon>Pseudomonadota</taxon>
        <taxon>Alphaproteobacteria</taxon>
        <taxon>Hyphomicrobiales</taxon>
        <taxon>Devosiaceae</taxon>
        <taxon>Pelagibacterium</taxon>
    </lineage>
</organism>
<dbReference type="InterPro" id="IPR050312">
    <property type="entry name" value="IolE/XylAMocC-like"/>
</dbReference>
<keyword evidence="2" id="KW-0413">Isomerase</keyword>